<evidence type="ECO:0000256" key="13">
    <source>
        <dbReference type="RuleBase" id="RU003832"/>
    </source>
</evidence>
<evidence type="ECO:0000256" key="9">
    <source>
        <dbReference type="ARBA" id="ARBA00023136"/>
    </source>
</evidence>
<dbReference type="InterPro" id="IPR055270">
    <property type="entry name" value="Glyco_tran_10_C"/>
</dbReference>
<dbReference type="EMBL" id="LR785300">
    <property type="protein sequence ID" value="CAB3247492.1"/>
    <property type="molecule type" value="mRNA"/>
</dbReference>
<dbReference type="FunFam" id="3.40.50.11660:FF:000002">
    <property type="entry name" value="Alpha-(1,3)-fucosyltransferase"/>
    <property type="match status" value="1"/>
</dbReference>
<evidence type="ECO:0000256" key="2">
    <source>
        <dbReference type="ARBA" id="ARBA00004922"/>
    </source>
</evidence>
<evidence type="ECO:0000256" key="10">
    <source>
        <dbReference type="ARBA" id="ARBA00023180"/>
    </source>
</evidence>
<dbReference type="SUPFAM" id="SSF53756">
    <property type="entry name" value="UDP-Glycosyltransferase/glycogen phosphorylase"/>
    <property type="match status" value="1"/>
</dbReference>
<feature type="domain" description="Fucosyltransferase N-terminal" evidence="15">
    <location>
        <begin position="49"/>
        <end position="163"/>
    </location>
</feature>
<dbReference type="InterPro" id="IPR001503">
    <property type="entry name" value="Glyco_trans_10"/>
</dbReference>
<evidence type="ECO:0000259" key="14">
    <source>
        <dbReference type="Pfam" id="PF00852"/>
    </source>
</evidence>
<dbReference type="Pfam" id="PF00852">
    <property type="entry name" value="Glyco_transf_10"/>
    <property type="match status" value="1"/>
</dbReference>
<keyword evidence="5 13" id="KW-0808">Transferase</keyword>
<keyword evidence="9 13" id="KW-0472">Membrane</keyword>
<dbReference type="GO" id="GO:0032580">
    <property type="term" value="C:Golgi cisterna membrane"/>
    <property type="evidence" value="ECO:0007669"/>
    <property type="project" value="UniProtKB-SubCell"/>
</dbReference>
<evidence type="ECO:0000256" key="6">
    <source>
        <dbReference type="ARBA" id="ARBA00022692"/>
    </source>
</evidence>
<dbReference type="PANTHER" id="PTHR11929">
    <property type="entry name" value="ALPHA- 1,3 -FUCOSYLTRANSFERASE"/>
    <property type="match status" value="1"/>
</dbReference>
<dbReference type="EC" id="2.4.1.-" evidence="13"/>
<gene>
    <name evidence="16" type="primary">Fut11</name>
</gene>
<name>A0A6F9DCN5_9ASCI</name>
<evidence type="ECO:0000259" key="15">
    <source>
        <dbReference type="Pfam" id="PF17039"/>
    </source>
</evidence>
<evidence type="ECO:0000256" key="4">
    <source>
        <dbReference type="ARBA" id="ARBA00022676"/>
    </source>
</evidence>
<keyword evidence="10" id="KW-0325">Glycoprotein</keyword>
<proteinExistence type="evidence at transcript level"/>
<reference evidence="16" key="1">
    <citation type="submission" date="2020-04" db="EMBL/GenBank/DDBJ databases">
        <authorList>
            <person name="Neveu A P."/>
        </authorList>
    </citation>
    <scope>NUCLEOTIDE SEQUENCE</scope>
    <source>
        <tissue evidence="16">Whole embryo</tissue>
    </source>
</reference>
<dbReference type="AlphaFoldDB" id="A0A6F9DCN5"/>
<evidence type="ECO:0000256" key="1">
    <source>
        <dbReference type="ARBA" id="ARBA00004648"/>
    </source>
</evidence>
<comment type="similarity">
    <text evidence="3 13">Belongs to the glycosyltransferase 10 family.</text>
</comment>
<comment type="pathway">
    <text evidence="2">Protein modification; protein glycosylation.</text>
</comment>
<evidence type="ECO:0000256" key="7">
    <source>
        <dbReference type="ARBA" id="ARBA00022968"/>
    </source>
</evidence>
<comment type="catalytic activity">
    <reaction evidence="12">
        <text>L-seryl-[protein] + GDP-beta-L-fucose = 3-O-(alpha-L-fucosyl)-L-seryl-[protein] + GDP + H(+)</text>
        <dbReference type="Rhea" id="RHEA:63644"/>
        <dbReference type="Rhea" id="RHEA-COMP:9863"/>
        <dbReference type="Rhea" id="RHEA-COMP:17914"/>
        <dbReference type="ChEBI" id="CHEBI:15378"/>
        <dbReference type="ChEBI" id="CHEBI:29999"/>
        <dbReference type="ChEBI" id="CHEBI:57273"/>
        <dbReference type="ChEBI" id="CHEBI:58189"/>
        <dbReference type="ChEBI" id="CHEBI:189632"/>
        <dbReference type="EC" id="2.4.1.221"/>
    </reaction>
    <physiologicalReaction direction="left-to-right" evidence="12">
        <dbReference type="Rhea" id="RHEA:63645"/>
    </physiologicalReaction>
</comment>
<keyword evidence="13" id="KW-0333">Golgi apparatus</keyword>
<evidence type="ECO:0000256" key="3">
    <source>
        <dbReference type="ARBA" id="ARBA00008919"/>
    </source>
</evidence>
<dbReference type="GO" id="GO:0046922">
    <property type="term" value="F:peptide-O-fucosyltransferase activity"/>
    <property type="evidence" value="ECO:0007669"/>
    <property type="project" value="UniProtKB-EC"/>
</dbReference>
<dbReference type="Pfam" id="PF17039">
    <property type="entry name" value="Glyco_tran_10_N"/>
    <property type="match status" value="1"/>
</dbReference>
<evidence type="ECO:0000256" key="11">
    <source>
        <dbReference type="ARBA" id="ARBA00047273"/>
    </source>
</evidence>
<dbReference type="InterPro" id="IPR031481">
    <property type="entry name" value="Glyco_tran_10_N"/>
</dbReference>
<protein>
    <recommendedName>
        <fullName evidence="13">Fucosyltransferase</fullName>
        <ecNumber evidence="13">2.4.1.-</ecNumber>
    </recommendedName>
</protein>
<keyword evidence="8 13" id="KW-1133">Transmembrane helix</keyword>
<evidence type="ECO:0000313" key="16">
    <source>
        <dbReference type="EMBL" id="CAB3247492.1"/>
    </source>
</evidence>
<evidence type="ECO:0000256" key="8">
    <source>
        <dbReference type="ARBA" id="ARBA00022989"/>
    </source>
</evidence>
<dbReference type="Gene3D" id="3.40.50.11660">
    <property type="entry name" value="Glycosyl transferase family 10, C-terminal domain"/>
    <property type="match status" value="1"/>
</dbReference>
<organism evidence="16">
    <name type="scientific">Phallusia mammillata</name>
    <dbReference type="NCBI Taxonomy" id="59560"/>
    <lineage>
        <taxon>Eukaryota</taxon>
        <taxon>Metazoa</taxon>
        <taxon>Chordata</taxon>
        <taxon>Tunicata</taxon>
        <taxon>Ascidiacea</taxon>
        <taxon>Phlebobranchia</taxon>
        <taxon>Ascidiidae</taxon>
        <taxon>Phallusia</taxon>
    </lineage>
</organism>
<dbReference type="GO" id="GO:0046920">
    <property type="term" value="F:alpha-(1-&gt;3)-fucosyltransferase activity"/>
    <property type="evidence" value="ECO:0007669"/>
    <property type="project" value="TreeGrafter"/>
</dbReference>
<dbReference type="GO" id="GO:0005789">
    <property type="term" value="C:endoplasmic reticulum membrane"/>
    <property type="evidence" value="ECO:0007669"/>
    <property type="project" value="UniProtKB-SubCell"/>
</dbReference>
<feature type="domain" description="Fucosyltransferase C-terminal" evidence="14">
    <location>
        <begin position="196"/>
        <end position="383"/>
    </location>
</feature>
<accession>A0A6F9DCN5</accession>
<comment type="subcellular location">
    <subcellularLocation>
        <location evidence="1">Endoplasmic reticulum membrane</location>
        <topology evidence="1">Single-pass type II membrane protein</topology>
    </subcellularLocation>
    <subcellularLocation>
        <location evidence="13">Golgi apparatus</location>
        <location evidence="13">Golgi stack membrane</location>
        <topology evidence="13">Single-pass type II membrane protein</topology>
    </subcellularLocation>
</comment>
<evidence type="ECO:0000256" key="12">
    <source>
        <dbReference type="ARBA" id="ARBA00048647"/>
    </source>
</evidence>
<sequence length="473" mass="54578">MNILYCLSGILGQKMGKLKLNAVLITAVTAFLTLAFFSRQPHGKKSDSNTPLILWWTKELYPHILKSGNENDIHDVYCPRSGLTCQSTQNREVLEEDGNRLISVFIYGTDFRAYEAPLPRKPNHLWALFHEESPQNNHMLCHMEALSVFNYSATFKRKSDFPLTTQHFPNKKYITSRKPISIEEKNRLRKEGLAPIVYLISHCDVPSDRDRYVYNLMGNISIDSYGACLHNKDFKDKSLTNTGKMLDDELYDILAKYKFQIAFENSNCDDYITEKFTRPFHIGSVPIYKGSSSARDWAPSPYSVIMVDDFESPASLAEFIRHLDENDEAYLKYLDYKNSDVIPNSLLRETLENRTWTLDGNDHNNFVGGYECYLCEQMHELKNRGESGQPIIPRVVPHSHLDCPPPEPSFGTIADIPPNNPFHNWVNDYWQSLDQAVALRDMVRDQVTDPEHLWSYIERRYHSGHGALQHTEL</sequence>
<dbReference type="PANTHER" id="PTHR11929:SF198">
    <property type="entry name" value="ALPHA-(1,3)-FUCOSYLTRANSFERASE 11"/>
    <property type="match status" value="1"/>
</dbReference>
<dbReference type="UniPathway" id="UPA00378"/>
<keyword evidence="4 13" id="KW-0328">Glycosyltransferase</keyword>
<comment type="catalytic activity">
    <reaction evidence="11">
        <text>L-threonyl-[protein] + GDP-beta-L-fucose = 3-O-(alpha-L-fucosyl)-L-threonyl-[protein] + GDP + H(+)</text>
        <dbReference type="Rhea" id="RHEA:70491"/>
        <dbReference type="Rhea" id="RHEA-COMP:11060"/>
        <dbReference type="Rhea" id="RHEA-COMP:17915"/>
        <dbReference type="ChEBI" id="CHEBI:15378"/>
        <dbReference type="ChEBI" id="CHEBI:30013"/>
        <dbReference type="ChEBI" id="CHEBI:57273"/>
        <dbReference type="ChEBI" id="CHEBI:58189"/>
        <dbReference type="ChEBI" id="CHEBI:189631"/>
        <dbReference type="EC" id="2.4.1.221"/>
    </reaction>
    <physiologicalReaction direction="left-to-right" evidence="11">
        <dbReference type="Rhea" id="RHEA:70492"/>
    </physiologicalReaction>
</comment>
<keyword evidence="7" id="KW-0735">Signal-anchor</keyword>
<keyword evidence="6 13" id="KW-0812">Transmembrane</keyword>
<evidence type="ECO:0000256" key="5">
    <source>
        <dbReference type="ARBA" id="ARBA00022679"/>
    </source>
</evidence>
<feature type="transmembrane region" description="Helical" evidence="13">
    <location>
        <begin position="20"/>
        <end position="38"/>
    </location>
</feature>
<dbReference type="InterPro" id="IPR038577">
    <property type="entry name" value="GT10-like_C_sf"/>
</dbReference>